<reference evidence="1" key="1">
    <citation type="submission" date="2021-06" db="EMBL/GenBank/DDBJ databases">
        <authorList>
            <person name="Kallberg Y."/>
            <person name="Tangrot J."/>
            <person name="Rosling A."/>
        </authorList>
    </citation>
    <scope>NUCLEOTIDE SEQUENCE</scope>
    <source>
        <strain evidence="1">IL203A</strain>
    </source>
</reference>
<sequence>MTHNKDDSSISCVLIFALSNKKSKQLDKLIQLIIEAKKNNQYVKYRLYLESNARTRGWSDILKEICPNLSLAEAKAYLYNLQFHDGASDIIKIFSQIIYNIRFKMNDDLLLSGILDIQFIENNHKNLKNVYNSNGVWNELNEKIQIEKLRPPLKDFIENYIINNSTTNNQI</sequence>
<dbReference type="Proteomes" id="UP000789702">
    <property type="component" value="Unassembled WGS sequence"/>
</dbReference>
<name>A0ACA9K7T8_9GLOM</name>
<organism evidence="1 2">
    <name type="scientific">Dentiscutata heterogama</name>
    <dbReference type="NCBI Taxonomy" id="1316150"/>
    <lineage>
        <taxon>Eukaryota</taxon>
        <taxon>Fungi</taxon>
        <taxon>Fungi incertae sedis</taxon>
        <taxon>Mucoromycota</taxon>
        <taxon>Glomeromycotina</taxon>
        <taxon>Glomeromycetes</taxon>
        <taxon>Diversisporales</taxon>
        <taxon>Gigasporaceae</taxon>
        <taxon>Dentiscutata</taxon>
    </lineage>
</organism>
<comment type="caution">
    <text evidence="1">The sequence shown here is derived from an EMBL/GenBank/DDBJ whole genome shotgun (WGS) entry which is preliminary data.</text>
</comment>
<dbReference type="EMBL" id="CAJVPU010000634">
    <property type="protein sequence ID" value="CAG8457293.1"/>
    <property type="molecule type" value="Genomic_DNA"/>
</dbReference>
<evidence type="ECO:0000313" key="1">
    <source>
        <dbReference type="EMBL" id="CAG8457293.1"/>
    </source>
</evidence>
<gene>
    <name evidence="1" type="ORF">DHETER_LOCUS1123</name>
</gene>
<protein>
    <submittedName>
        <fullName evidence="1">6969_t:CDS:1</fullName>
    </submittedName>
</protein>
<keyword evidence="2" id="KW-1185">Reference proteome</keyword>
<evidence type="ECO:0000313" key="2">
    <source>
        <dbReference type="Proteomes" id="UP000789702"/>
    </source>
</evidence>
<proteinExistence type="predicted"/>
<accession>A0ACA9K7T8</accession>